<evidence type="ECO:0000313" key="5">
    <source>
        <dbReference type="Proteomes" id="UP000041595"/>
    </source>
</evidence>
<evidence type="ECO:0000256" key="1">
    <source>
        <dbReference type="SAM" id="Phobius"/>
    </source>
</evidence>
<evidence type="ECO:0000313" key="4">
    <source>
        <dbReference type="Proteomes" id="UP000038647"/>
    </source>
</evidence>
<protein>
    <submittedName>
        <fullName evidence="2">Uncharacterized protein</fullName>
    </submittedName>
</protein>
<organism evidence="2 5">
    <name type="scientific">Yersinia aldovae</name>
    <dbReference type="NCBI Taxonomy" id="29483"/>
    <lineage>
        <taxon>Bacteria</taxon>
        <taxon>Pseudomonadati</taxon>
        <taxon>Pseudomonadota</taxon>
        <taxon>Gammaproteobacteria</taxon>
        <taxon>Enterobacterales</taxon>
        <taxon>Yersiniaceae</taxon>
        <taxon>Yersinia</taxon>
    </lineage>
</organism>
<dbReference type="Proteomes" id="UP000038647">
    <property type="component" value="Unassembled WGS sequence"/>
</dbReference>
<proteinExistence type="predicted"/>
<keyword evidence="1" id="KW-1133">Transmembrane helix</keyword>
<gene>
    <name evidence="2" type="ORF">ERS137965_01284</name>
    <name evidence="3" type="ORF">ERS137966_02974</name>
</gene>
<feature type="transmembrane region" description="Helical" evidence="1">
    <location>
        <begin position="60"/>
        <end position="80"/>
    </location>
</feature>
<reference evidence="2 5" key="1">
    <citation type="submission" date="2015-03" db="EMBL/GenBank/DDBJ databases">
        <authorList>
            <person name="Murphy D."/>
        </authorList>
    </citation>
    <scope>NUCLEOTIDE SEQUENCE [LARGE SCALE GENOMIC DNA]</scope>
    <source>
        <strain evidence="2 5">IP06005</strain>
    </source>
</reference>
<dbReference type="EMBL" id="CQEH01000013">
    <property type="protein sequence ID" value="CNL34818.1"/>
    <property type="molecule type" value="Genomic_DNA"/>
</dbReference>
<sequence>MPAKVKPFAALVILIVPPTIFNSAFVRTLIPVPAVALITPPLLSTLTICVELEDNAIPAVVLLMVPLFATSIVAVPVLVADIPVTDVMLPAALFSNRILPLPACEAEIPAVAALIAAPELI</sequence>
<keyword evidence="4" id="KW-1185">Reference proteome</keyword>
<keyword evidence="1" id="KW-0812">Transmembrane</keyword>
<evidence type="ECO:0000313" key="2">
    <source>
        <dbReference type="EMBL" id="CNK86309.1"/>
    </source>
</evidence>
<reference evidence="3 4" key="2">
    <citation type="submission" date="2015-03" db="EMBL/GenBank/DDBJ databases">
        <authorList>
            <consortium name="Pathogen Informatics"/>
            <person name="Murphy D."/>
        </authorList>
    </citation>
    <scope>NUCLEOTIDE SEQUENCE [LARGE SCALE GENOMIC DNA]</scope>
    <source>
        <strain evidence="3 4">IP08791</strain>
    </source>
</reference>
<dbReference type="EMBL" id="CQEJ01000006">
    <property type="protein sequence ID" value="CNK86309.1"/>
    <property type="molecule type" value="Genomic_DNA"/>
</dbReference>
<name>A0A0T9TJ54_YERAL</name>
<dbReference type="Proteomes" id="UP000041595">
    <property type="component" value="Unassembled WGS sequence"/>
</dbReference>
<dbReference type="AlphaFoldDB" id="A0A0T9TJ54"/>
<accession>A0A0T9TJ54</accession>
<evidence type="ECO:0000313" key="3">
    <source>
        <dbReference type="EMBL" id="CNL34818.1"/>
    </source>
</evidence>
<keyword evidence="1" id="KW-0472">Membrane</keyword>